<feature type="region of interest" description="Disordered" evidence="6">
    <location>
        <begin position="889"/>
        <end position="909"/>
    </location>
</feature>
<dbReference type="Pfam" id="PF00102">
    <property type="entry name" value="Y_phosphatase"/>
    <property type="match status" value="1"/>
</dbReference>
<feature type="compositionally biased region" description="Low complexity" evidence="6">
    <location>
        <begin position="1010"/>
        <end position="1043"/>
    </location>
</feature>
<organism evidence="9 10">
    <name type="scientific">Chironomus riparius</name>
    <dbReference type="NCBI Taxonomy" id="315576"/>
    <lineage>
        <taxon>Eukaryota</taxon>
        <taxon>Metazoa</taxon>
        <taxon>Ecdysozoa</taxon>
        <taxon>Arthropoda</taxon>
        <taxon>Hexapoda</taxon>
        <taxon>Insecta</taxon>
        <taxon>Pterygota</taxon>
        <taxon>Neoptera</taxon>
        <taxon>Endopterygota</taxon>
        <taxon>Diptera</taxon>
        <taxon>Nematocera</taxon>
        <taxon>Chironomoidea</taxon>
        <taxon>Chironomidae</taxon>
        <taxon>Chironominae</taxon>
        <taxon>Chironomus</taxon>
    </lineage>
</organism>
<comment type="subcellular location">
    <subcellularLocation>
        <location evidence="2">Cytoplasm</location>
    </subcellularLocation>
    <subcellularLocation>
        <location evidence="1">Endosome</location>
    </subcellularLocation>
</comment>
<feature type="region of interest" description="Disordered" evidence="6">
    <location>
        <begin position="1059"/>
        <end position="1085"/>
    </location>
</feature>
<dbReference type="PANTHER" id="PTHR23030">
    <property type="entry name" value="PCD6 INTERACTING PROTEIN-RELATED"/>
    <property type="match status" value="1"/>
</dbReference>
<keyword evidence="10" id="KW-1185">Reference proteome</keyword>
<evidence type="ECO:0000259" key="7">
    <source>
        <dbReference type="PROSITE" id="PS50055"/>
    </source>
</evidence>
<accession>A0A9N9RWF5</accession>
<reference evidence="9" key="1">
    <citation type="submission" date="2022-01" db="EMBL/GenBank/DDBJ databases">
        <authorList>
            <person name="King R."/>
        </authorList>
    </citation>
    <scope>NUCLEOTIDE SEQUENCE</scope>
</reference>
<dbReference type="InterPro" id="IPR000242">
    <property type="entry name" value="PTP_cat"/>
</dbReference>
<evidence type="ECO:0008006" key="11">
    <source>
        <dbReference type="Google" id="ProtNLM"/>
    </source>
</evidence>
<dbReference type="Gene3D" id="1.25.40.280">
    <property type="entry name" value="alix/aip1 like domains"/>
    <property type="match status" value="1"/>
</dbReference>
<evidence type="ECO:0000313" key="10">
    <source>
        <dbReference type="Proteomes" id="UP001153620"/>
    </source>
</evidence>
<dbReference type="Proteomes" id="UP001153620">
    <property type="component" value="Chromosome 2"/>
</dbReference>
<dbReference type="SUPFAM" id="SSF52799">
    <property type="entry name" value="(Phosphotyrosine protein) phosphatases II"/>
    <property type="match status" value="1"/>
</dbReference>
<evidence type="ECO:0000256" key="2">
    <source>
        <dbReference type="ARBA" id="ARBA00004496"/>
    </source>
</evidence>
<feature type="domain" description="BRO1" evidence="8">
    <location>
        <begin position="8"/>
        <end position="400"/>
    </location>
</feature>
<protein>
    <recommendedName>
        <fullName evidence="11">Tyrosine-protein phosphatase non-receptor type 23</fullName>
    </recommendedName>
</protein>
<dbReference type="OrthoDB" id="10266451at2759"/>
<dbReference type="GO" id="GO:0045022">
    <property type="term" value="P:early endosome to late endosome transport"/>
    <property type="evidence" value="ECO:0007669"/>
    <property type="project" value="TreeGrafter"/>
</dbReference>
<keyword evidence="5" id="KW-0175">Coiled coil</keyword>
<evidence type="ECO:0000259" key="8">
    <source>
        <dbReference type="PROSITE" id="PS51180"/>
    </source>
</evidence>
<feature type="region of interest" description="Disordered" evidence="6">
    <location>
        <begin position="986"/>
        <end position="1043"/>
    </location>
</feature>
<feature type="region of interest" description="Disordered" evidence="6">
    <location>
        <begin position="1099"/>
        <end position="1127"/>
    </location>
</feature>
<dbReference type="CDD" id="cd00047">
    <property type="entry name" value="PTPc"/>
    <property type="match status" value="1"/>
</dbReference>
<evidence type="ECO:0000256" key="6">
    <source>
        <dbReference type="SAM" id="MobiDB-lite"/>
    </source>
</evidence>
<feature type="coiled-coil region" evidence="5">
    <location>
        <begin position="546"/>
        <end position="573"/>
    </location>
</feature>
<dbReference type="GO" id="GO:0005768">
    <property type="term" value="C:endosome"/>
    <property type="evidence" value="ECO:0007669"/>
    <property type="project" value="UniProtKB-SubCell"/>
</dbReference>
<dbReference type="InterPro" id="IPR004328">
    <property type="entry name" value="BRO1_dom"/>
</dbReference>
<dbReference type="EMBL" id="OU895878">
    <property type="protein sequence ID" value="CAG9804378.1"/>
    <property type="molecule type" value="Genomic_DNA"/>
</dbReference>
<evidence type="ECO:0000313" key="9">
    <source>
        <dbReference type="EMBL" id="CAG9804378.1"/>
    </source>
</evidence>
<keyword evidence="3" id="KW-0963">Cytoplasm</keyword>
<dbReference type="Gene3D" id="1.20.140.50">
    <property type="entry name" value="alix/aip1 like domains"/>
    <property type="match status" value="1"/>
</dbReference>
<dbReference type="PROSITE" id="PS51180">
    <property type="entry name" value="BRO1"/>
    <property type="match status" value="1"/>
</dbReference>
<gene>
    <name evidence="9" type="ORF">CHIRRI_LOCUS7268</name>
</gene>
<reference evidence="9" key="2">
    <citation type="submission" date="2022-10" db="EMBL/GenBank/DDBJ databases">
        <authorList>
            <consortium name="ENA_rothamsted_submissions"/>
            <consortium name="culmorum"/>
            <person name="King R."/>
        </authorList>
    </citation>
    <scope>NUCLEOTIDE SEQUENCE</scope>
</reference>
<dbReference type="GO" id="GO:0004725">
    <property type="term" value="F:protein tyrosine phosphatase activity"/>
    <property type="evidence" value="ECO:0007669"/>
    <property type="project" value="InterPro"/>
</dbReference>
<dbReference type="GO" id="GO:0032456">
    <property type="term" value="P:endocytic recycling"/>
    <property type="evidence" value="ECO:0007669"/>
    <property type="project" value="TreeGrafter"/>
</dbReference>
<feature type="compositionally biased region" description="Low complexity" evidence="6">
    <location>
        <begin position="1103"/>
        <end position="1120"/>
    </location>
</feature>
<feature type="compositionally biased region" description="Low complexity" evidence="6">
    <location>
        <begin position="889"/>
        <end position="902"/>
    </location>
</feature>
<feature type="domain" description="Tyrosine-protein phosphatase" evidence="7">
    <location>
        <begin position="1362"/>
        <end position="1618"/>
    </location>
</feature>
<dbReference type="Pfam" id="PF03097">
    <property type="entry name" value="BRO1"/>
    <property type="match status" value="1"/>
</dbReference>
<dbReference type="InterPro" id="IPR038499">
    <property type="entry name" value="BRO1_sf"/>
</dbReference>
<sequence length="1664" mass="188587">MEAVKRLPMVCFDIKNSPESTSFHNLKQCIAEYYGEDPESYTKEFRELEELRGLACRPRVDIDCCNTIKRYYSQLHSLQNRFPLSSETELLNFAWKDIYSGSIWHTSNIRYEMASTLYNVAALHSKLGIEEERVDPESMKLACTHFQCAAWAFGEIKNQYGLLLRSDLSAELMIFMQQICFAQAQECILEKSLADNRKAGIIAKVTAQVISFYNAAMSALFSQNEDGTIQELIGNKLYKEWIKYIKFKTSYLSSILFLYQGQHSEEQRKMGERLALYNAACGRLEEAKKETKGMNKIEIINEALVLATDIIEGKRKNAKQENEFIYHEVIPDISTISAVQGANLVQGISFDVTDPQIIGEDIFKRLVPMKAHENLSLYSEEKAQILRRLSAKIDERDAELSSFMGSLNIDLLNSMKQSQIKLPQNLVDRCAELNAKPNAISDLIESMSNLGNICAEVEISLNEIKQILDEEGKQEQNFQKQIGKRPSVHMSELTREFTKYLDAHSKAGESNDTLRKAMELHVSNLKILAQPLSSLKSQVPQSDVIDEEVRKELEVLLNKVEEMKVQRDEIYNELRDQILNKDDITSQLIAHGDKDVEELFKKELKKYSQSVNIIEQNLIAQGNILKALTDTYAKHAMSLKAFNDAKSKREQFYSSLINSFDVYEDLLSKSSKGLDFYKKLYGNIQKLMSRVKAARDVQEEERQQLLKKTLPKAQQIDKPDNAMKLYPDNSNVVPQMNTQIPQSTTTGMKLKDYIKSGLVPNIGNIRDETKIPAIRPNPLGEENISSTNITACSTANYPTAASYNSQQYYQQQMYPNQQYYQPQMQNSSQIMNQGGNKIISSAPTSNYSSTTTTGYVNPMYQNNQMYDMNTYNQNYSSYQAQYQQPVNQKPISTSFPSTPTSSQQNNFTGYYNNQQVSQNSVMPNQNTSQQNVSQNQTINPVVQSSNNQNVSTPYSASSQYYQQQPTNGDFIQNIYKSHLQYPTAQSPIQNYPTTSTPSSTGYINNSVQNPAFQASSQSSTQTQNPQQQYSNLSGNYQPQTSQQSVQNYQYNQYGQIETSQNYPYSSPTSMANISQGTQSNPQSQVTQSSMYYQNNNIQNSVTPQSINSSVSIQNQSVPSSEQQNTMSMGNAQPQVTQSNMYYQNMPGMIIFHTMSQSNSLQNMQAQPNAYNYANNAQTTQVPAQQNTQFPTQNIQDASQNIQAASQNIHTAPQNNQAAPVQTTALVAPNPAIKSNNIDLLSDIDFSIPSSTINNIPLLTPITPKKDETKEVKESPKKVAELPNPINQSQVKLNDDLADLDFSSLTMTMISPQIIQPKVEELKKFEDPFDDVNVLKQFHKEVESLEKYMETLTVKTLNGITPLANKWKELQDLLVKDESSRSISIAKLFPDKNRYADFLPYDHGRVLLPTSTDNYINAAMVRNCGPVSFIMAQIPMENTMNDYWEMIWSQKSNVLVCLYSSSELLDPFWPQNINDEKSYGEVIVTLIKQFELSHCFEKQLKVTKHGSDKAMEISLIQVKNWKKKSADHILDVSNNVITSFKQNNPGSKQYPPIVLNCISGGSDRSGLMTLAISAIFATQMKKPTLLNVVDHWFRVCSQRKGVLDDESYLQLSLQLVLNNSHRILNKRGIMTSYQVKNAEKLSSPTETEKTVRDSLQELDPFWKFK</sequence>
<dbReference type="GO" id="GO:0043328">
    <property type="term" value="P:protein transport to vacuole involved in ubiquitin-dependent protein catabolic process via the multivesicular body sorting pathway"/>
    <property type="evidence" value="ECO:0007669"/>
    <property type="project" value="TreeGrafter"/>
</dbReference>
<dbReference type="Gene3D" id="1.20.120.560">
    <property type="entry name" value="alix/aip1 in complex with the ypdl late domain"/>
    <property type="match status" value="1"/>
</dbReference>
<dbReference type="Gene3D" id="3.90.190.10">
    <property type="entry name" value="Protein tyrosine phosphatase superfamily"/>
    <property type="match status" value="1"/>
</dbReference>
<evidence type="ECO:0000256" key="3">
    <source>
        <dbReference type="ARBA" id="ARBA00022490"/>
    </source>
</evidence>
<evidence type="ECO:0000256" key="4">
    <source>
        <dbReference type="ARBA" id="ARBA00022753"/>
    </source>
</evidence>
<dbReference type="InterPro" id="IPR029021">
    <property type="entry name" value="Prot-tyrosine_phosphatase-like"/>
</dbReference>
<dbReference type="PROSITE" id="PS50055">
    <property type="entry name" value="TYR_PHOSPHATASE_PTP"/>
    <property type="match status" value="1"/>
</dbReference>
<dbReference type="PANTHER" id="PTHR23030:SF30">
    <property type="entry name" value="TYROSINE-PROTEIN PHOSPHATASE NON-RECEPTOR TYPE 23"/>
    <property type="match status" value="1"/>
</dbReference>
<name>A0A9N9RWF5_9DIPT</name>
<proteinExistence type="predicted"/>
<evidence type="ECO:0000256" key="1">
    <source>
        <dbReference type="ARBA" id="ARBA00004177"/>
    </source>
</evidence>
<evidence type="ECO:0000256" key="5">
    <source>
        <dbReference type="SAM" id="Coils"/>
    </source>
</evidence>
<dbReference type="SMART" id="SM00194">
    <property type="entry name" value="PTPc"/>
    <property type="match status" value="1"/>
</dbReference>
<dbReference type="SMART" id="SM01041">
    <property type="entry name" value="BRO1"/>
    <property type="match status" value="1"/>
</dbReference>
<dbReference type="InterPro" id="IPR025304">
    <property type="entry name" value="ALIX_V_dom"/>
</dbReference>
<dbReference type="Pfam" id="PF13949">
    <property type="entry name" value="ALIX_LYPXL_bnd"/>
    <property type="match status" value="1"/>
</dbReference>
<keyword evidence="4" id="KW-0967">Endosome</keyword>